<evidence type="ECO:0000313" key="5">
    <source>
        <dbReference type="EMBL" id="KAJ7712054.1"/>
    </source>
</evidence>
<evidence type="ECO:0000256" key="2">
    <source>
        <dbReference type="ARBA" id="ARBA00022658"/>
    </source>
</evidence>
<evidence type="ECO:0000313" key="6">
    <source>
        <dbReference type="Proteomes" id="UP001215598"/>
    </source>
</evidence>
<dbReference type="AlphaFoldDB" id="A0AAD7H4E6"/>
<keyword evidence="2" id="KW-0344">Guanine-nucleotide releasing factor</keyword>
<dbReference type="Proteomes" id="UP001215598">
    <property type="component" value="Unassembled WGS sequence"/>
</dbReference>
<feature type="region of interest" description="Disordered" evidence="4">
    <location>
        <begin position="270"/>
        <end position="289"/>
    </location>
</feature>
<reference evidence="5" key="1">
    <citation type="submission" date="2023-03" db="EMBL/GenBank/DDBJ databases">
        <title>Massive genome expansion in bonnet fungi (Mycena s.s.) driven by repeated elements and novel gene families across ecological guilds.</title>
        <authorList>
            <consortium name="Lawrence Berkeley National Laboratory"/>
            <person name="Harder C.B."/>
            <person name="Miyauchi S."/>
            <person name="Viragh M."/>
            <person name="Kuo A."/>
            <person name="Thoen E."/>
            <person name="Andreopoulos B."/>
            <person name="Lu D."/>
            <person name="Skrede I."/>
            <person name="Drula E."/>
            <person name="Henrissat B."/>
            <person name="Morin E."/>
            <person name="Kohler A."/>
            <person name="Barry K."/>
            <person name="LaButti K."/>
            <person name="Morin E."/>
            <person name="Salamov A."/>
            <person name="Lipzen A."/>
            <person name="Mereny Z."/>
            <person name="Hegedus B."/>
            <person name="Baldrian P."/>
            <person name="Stursova M."/>
            <person name="Weitz H."/>
            <person name="Taylor A."/>
            <person name="Grigoriev I.V."/>
            <person name="Nagy L.G."/>
            <person name="Martin F."/>
            <person name="Kauserud H."/>
        </authorList>
    </citation>
    <scope>NUCLEOTIDE SEQUENCE</scope>
    <source>
        <strain evidence="5">CBHHK182m</strain>
    </source>
</reference>
<comment type="caution">
    <text evidence="5">The sequence shown here is derived from an EMBL/GenBank/DDBJ whole genome shotgun (WGS) entry which is preliminary data.</text>
</comment>
<keyword evidence="6" id="KW-1185">Reference proteome</keyword>
<feature type="region of interest" description="Disordered" evidence="4">
    <location>
        <begin position="78"/>
        <end position="116"/>
    </location>
</feature>
<dbReference type="GO" id="GO:0005085">
    <property type="term" value="F:guanyl-nucleotide exchange factor activity"/>
    <property type="evidence" value="ECO:0007669"/>
    <property type="project" value="UniProtKB-KW"/>
</dbReference>
<sequence>MHYLKTLENGDANEVIGDNWSPKLNPVLPPLLRVFHALPPTFPAPVAAPLTHVIHSLITIPVSPPLCVEWFAASPRSSGTSSPKGKHVAAPAPPIFIPPSPRRTPTPPPPPAARTSLWGPAISSPLHSHAECALRAAAVRACTPPRCSCPHRCARRRVYPSSPPTPARPHLHLHTRTSHVFAGGDFARAKSPVFSLRQPSSPRRCANPPPLDLARTRTPSPRTHATPVSGLHAQTPPRPCTSQGGSGASTPLPSHARTLRLECARSRRRRRPALPLHAPHAPPRAPHHLHTLNEPRAAHTTSTPTLPQRAPALAFSTPTLPRAPALPSPRTQAAFASHALLPPRTRCRLARRTPPPLARTLSTTSTPPTSREPRTRPRAAHPRCLNAHPRRLLLARTPLRHLLRRRCPYAVCMRLHAERAARVRAAAHAAAFAPSAGAHT</sequence>
<proteinExistence type="inferred from homology"/>
<feature type="region of interest" description="Disordered" evidence="4">
    <location>
        <begin position="352"/>
        <end position="379"/>
    </location>
</feature>
<feature type="compositionally biased region" description="Pro residues" evidence="4">
    <location>
        <begin position="91"/>
        <end position="112"/>
    </location>
</feature>
<gene>
    <name evidence="5" type="ORF">B0H16DRAFT_1814969</name>
</gene>
<feature type="region of interest" description="Disordered" evidence="4">
    <location>
        <begin position="194"/>
        <end position="257"/>
    </location>
</feature>
<evidence type="ECO:0000256" key="4">
    <source>
        <dbReference type="SAM" id="MobiDB-lite"/>
    </source>
</evidence>
<feature type="compositionally biased region" description="Polar residues" evidence="4">
    <location>
        <begin position="240"/>
        <end position="252"/>
    </location>
</feature>
<keyword evidence="3" id="KW-0143">Chaperone</keyword>
<organism evidence="5 6">
    <name type="scientific">Mycena metata</name>
    <dbReference type="NCBI Taxonomy" id="1033252"/>
    <lineage>
        <taxon>Eukaryota</taxon>
        <taxon>Fungi</taxon>
        <taxon>Dikarya</taxon>
        <taxon>Basidiomycota</taxon>
        <taxon>Agaricomycotina</taxon>
        <taxon>Agaricomycetes</taxon>
        <taxon>Agaricomycetidae</taxon>
        <taxon>Agaricales</taxon>
        <taxon>Marasmiineae</taxon>
        <taxon>Mycenaceae</taxon>
        <taxon>Mycena</taxon>
    </lineage>
</organism>
<dbReference type="Pfam" id="PF10165">
    <property type="entry name" value="Ric8"/>
    <property type="match status" value="1"/>
</dbReference>
<dbReference type="EMBL" id="JARKIB010000378">
    <property type="protein sequence ID" value="KAJ7712054.1"/>
    <property type="molecule type" value="Genomic_DNA"/>
</dbReference>
<evidence type="ECO:0000256" key="1">
    <source>
        <dbReference type="ARBA" id="ARBA00009049"/>
    </source>
</evidence>
<protein>
    <submittedName>
        <fullName evidence="5">Uncharacterized protein</fullName>
    </submittedName>
</protein>
<comment type="similarity">
    <text evidence="1">Belongs to the synembryn family.</text>
</comment>
<dbReference type="InterPro" id="IPR019318">
    <property type="entry name" value="Gua_nucleotide_exch_fac_Ric8"/>
</dbReference>
<feature type="compositionally biased region" description="Low complexity" evidence="4">
    <location>
        <begin position="358"/>
        <end position="369"/>
    </location>
</feature>
<evidence type="ECO:0000256" key="3">
    <source>
        <dbReference type="ARBA" id="ARBA00023186"/>
    </source>
</evidence>
<accession>A0AAD7H4E6</accession>
<name>A0AAD7H4E6_9AGAR</name>